<comment type="caution">
    <text evidence="1">The sequence shown here is derived from an EMBL/GenBank/DDBJ whole genome shotgun (WGS) entry which is preliminary data.</text>
</comment>
<proteinExistence type="predicted"/>
<sequence length="227" mass="26298">MEQLETIVANRIEENEIINQSQLIILFVTIGNDGLRSNDKGTQIMAEVNGEANQQINITKISVKTALTQVKDHINSEETAVGRNQRQQPMKMETQLLDQGQVTGKIEVLRQRLQLINEYDTRSKTNLQIPLANIPLRSFKARANSGSPNHFTIEQELRKKADIAPDSEDLTNKFSKDNKTNVGSKYQKKDRIFHRIRQKQYLIPRLTCKEQLCRLREVERRKEELQF</sequence>
<dbReference type="Proteomes" id="UP000324800">
    <property type="component" value="Unassembled WGS sequence"/>
</dbReference>
<gene>
    <name evidence="1" type="ORF">EZS28_018008</name>
</gene>
<dbReference type="AlphaFoldDB" id="A0A5J4VVA8"/>
<accession>A0A5J4VVA8</accession>
<protein>
    <submittedName>
        <fullName evidence="1">Uncharacterized protein</fullName>
    </submittedName>
</protein>
<organism evidence="1 2">
    <name type="scientific">Streblomastix strix</name>
    <dbReference type="NCBI Taxonomy" id="222440"/>
    <lineage>
        <taxon>Eukaryota</taxon>
        <taxon>Metamonada</taxon>
        <taxon>Preaxostyla</taxon>
        <taxon>Oxymonadida</taxon>
        <taxon>Streblomastigidae</taxon>
        <taxon>Streblomastix</taxon>
    </lineage>
</organism>
<evidence type="ECO:0000313" key="1">
    <source>
        <dbReference type="EMBL" id="KAA6386465.1"/>
    </source>
</evidence>
<dbReference type="EMBL" id="SNRW01004792">
    <property type="protein sequence ID" value="KAA6386465.1"/>
    <property type="molecule type" value="Genomic_DNA"/>
</dbReference>
<name>A0A5J4VVA8_9EUKA</name>
<evidence type="ECO:0000313" key="2">
    <source>
        <dbReference type="Proteomes" id="UP000324800"/>
    </source>
</evidence>
<reference evidence="1 2" key="1">
    <citation type="submission" date="2019-03" db="EMBL/GenBank/DDBJ databases">
        <title>Single cell metagenomics reveals metabolic interactions within the superorganism composed of flagellate Streblomastix strix and complex community of Bacteroidetes bacteria on its surface.</title>
        <authorList>
            <person name="Treitli S.C."/>
            <person name="Kolisko M."/>
            <person name="Husnik F."/>
            <person name="Keeling P."/>
            <person name="Hampl V."/>
        </authorList>
    </citation>
    <scope>NUCLEOTIDE SEQUENCE [LARGE SCALE GENOMIC DNA]</scope>
    <source>
        <strain evidence="1">ST1C</strain>
    </source>
</reference>